<dbReference type="EMBL" id="AJIL01000015">
    <property type="protein sequence ID" value="KNF03914.1"/>
    <property type="molecule type" value="Genomic_DNA"/>
</dbReference>
<protein>
    <submittedName>
        <fullName evidence="2">Uncharacterized protein</fullName>
    </submittedName>
</protein>
<gene>
    <name evidence="2" type="ORF">PSTG_03001</name>
</gene>
<evidence type="ECO:0000313" key="3">
    <source>
        <dbReference type="Proteomes" id="UP000054564"/>
    </source>
</evidence>
<organism evidence="2 3">
    <name type="scientific">Puccinia striiformis f. sp. tritici PST-78</name>
    <dbReference type="NCBI Taxonomy" id="1165861"/>
    <lineage>
        <taxon>Eukaryota</taxon>
        <taxon>Fungi</taxon>
        <taxon>Dikarya</taxon>
        <taxon>Basidiomycota</taxon>
        <taxon>Pucciniomycotina</taxon>
        <taxon>Pucciniomycetes</taxon>
        <taxon>Pucciniales</taxon>
        <taxon>Pucciniaceae</taxon>
        <taxon>Puccinia</taxon>
    </lineage>
</organism>
<feature type="region of interest" description="Disordered" evidence="1">
    <location>
        <begin position="1"/>
        <end position="108"/>
    </location>
</feature>
<accession>A0A0L0VX79</accession>
<comment type="caution">
    <text evidence="2">The sequence shown here is derived from an EMBL/GenBank/DDBJ whole genome shotgun (WGS) entry which is preliminary data.</text>
</comment>
<reference evidence="3" key="1">
    <citation type="submission" date="2014-03" db="EMBL/GenBank/DDBJ databases">
        <title>The Genome Sequence of Puccinia striiformis f. sp. tritici PST-78.</title>
        <authorList>
            <consortium name="The Broad Institute Genome Sequencing Platform"/>
            <person name="Cuomo C."/>
            <person name="Hulbert S."/>
            <person name="Chen X."/>
            <person name="Walker B."/>
            <person name="Young S.K."/>
            <person name="Zeng Q."/>
            <person name="Gargeya S."/>
            <person name="Fitzgerald M."/>
            <person name="Haas B."/>
            <person name="Abouelleil A."/>
            <person name="Alvarado L."/>
            <person name="Arachchi H.M."/>
            <person name="Berlin A.M."/>
            <person name="Chapman S.B."/>
            <person name="Goldberg J."/>
            <person name="Griggs A."/>
            <person name="Gujja S."/>
            <person name="Hansen M."/>
            <person name="Howarth C."/>
            <person name="Imamovic A."/>
            <person name="Larimer J."/>
            <person name="McCowan C."/>
            <person name="Montmayeur A."/>
            <person name="Murphy C."/>
            <person name="Neiman D."/>
            <person name="Pearson M."/>
            <person name="Priest M."/>
            <person name="Roberts A."/>
            <person name="Saif S."/>
            <person name="Shea T."/>
            <person name="Sisk P."/>
            <person name="Sykes S."/>
            <person name="Wortman J."/>
            <person name="Nusbaum C."/>
            <person name="Birren B."/>
        </authorList>
    </citation>
    <scope>NUCLEOTIDE SEQUENCE [LARGE SCALE GENOMIC DNA]</scope>
    <source>
        <strain evidence="3">race PST-78</strain>
    </source>
</reference>
<dbReference type="AlphaFoldDB" id="A0A0L0VX79"/>
<feature type="compositionally biased region" description="Pro residues" evidence="1">
    <location>
        <begin position="95"/>
        <end position="108"/>
    </location>
</feature>
<evidence type="ECO:0000256" key="1">
    <source>
        <dbReference type="SAM" id="MobiDB-lite"/>
    </source>
</evidence>
<sequence length="108" mass="10848">MAIGPPDPTHGPAHGNMQASQAGQAGPNCPKMVPDLRPFNKQVAHGRPMGRLQIRPSGLFGGYPRAAAGAHGQRGGQSTVPHPCSGCTAAADPSAPKPPYGDGPPGAQ</sequence>
<keyword evidence="3" id="KW-1185">Reference proteome</keyword>
<proteinExistence type="predicted"/>
<evidence type="ECO:0000313" key="2">
    <source>
        <dbReference type="EMBL" id="KNF03914.1"/>
    </source>
</evidence>
<dbReference type="Proteomes" id="UP000054564">
    <property type="component" value="Unassembled WGS sequence"/>
</dbReference>
<name>A0A0L0VX79_9BASI</name>